<gene>
    <name evidence="7" type="ORF">IWW36_003107</name>
</gene>
<name>A0A9W8LZA4_9FUNG</name>
<dbReference type="Gene3D" id="2.60.120.620">
    <property type="entry name" value="q2cbj1_9rhob like domain"/>
    <property type="match status" value="1"/>
</dbReference>
<comment type="caution">
    <text evidence="7">The sequence shown here is derived from an EMBL/GenBank/DDBJ whole genome shotgun (WGS) entry which is preliminary data.</text>
</comment>
<dbReference type="GO" id="GO:0005783">
    <property type="term" value="C:endoplasmic reticulum"/>
    <property type="evidence" value="ECO:0007669"/>
    <property type="project" value="TreeGrafter"/>
</dbReference>
<dbReference type="PANTHER" id="PTHR10869:SF236">
    <property type="entry name" value="PROLYL 4-HYDROXYLASE ALPHA SUBUNIT DOMAIN-CONTAINING PROTEIN"/>
    <property type="match status" value="1"/>
</dbReference>
<dbReference type="AlphaFoldDB" id="A0A9W8LZA4"/>
<evidence type="ECO:0000256" key="5">
    <source>
        <dbReference type="ARBA" id="ARBA00023004"/>
    </source>
</evidence>
<evidence type="ECO:0000259" key="6">
    <source>
        <dbReference type="SMART" id="SM00702"/>
    </source>
</evidence>
<keyword evidence="3" id="KW-0223">Dioxygenase</keyword>
<keyword evidence="2" id="KW-0479">Metal-binding</keyword>
<protein>
    <recommendedName>
        <fullName evidence="6">Prolyl 4-hydroxylase alpha subunit domain-containing protein</fullName>
    </recommendedName>
</protein>
<dbReference type="SMART" id="SM00702">
    <property type="entry name" value="P4Hc"/>
    <property type="match status" value="1"/>
</dbReference>
<dbReference type="InterPro" id="IPR045054">
    <property type="entry name" value="P4HA-like"/>
</dbReference>
<dbReference type="GO" id="GO:0004656">
    <property type="term" value="F:procollagen-proline 4-dioxygenase activity"/>
    <property type="evidence" value="ECO:0007669"/>
    <property type="project" value="TreeGrafter"/>
</dbReference>
<evidence type="ECO:0000256" key="4">
    <source>
        <dbReference type="ARBA" id="ARBA00023002"/>
    </source>
</evidence>
<dbReference type="Proteomes" id="UP001139887">
    <property type="component" value="Unassembled WGS sequence"/>
</dbReference>
<evidence type="ECO:0000256" key="3">
    <source>
        <dbReference type="ARBA" id="ARBA00022964"/>
    </source>
</evidence>
<dbReference type="OrthoDB" id="69177at2759"/>
<dbReference type="Pfam" id="PF13640">
    <property type="entry name" value="2OG-FeII_Oxy_3"/>
    <property type="match status" value="1"/>
</dbReference>
<reference evidence="7" key="1">
    <citation type="submission" date="2022-07" db="EMBL/GenBank/DDBJ databases">
        <title>Phylogenomic reconstructions and comparative analyses of Kickxellomycotina fungi.</title>
        <authorList>
            <person name="Reynolds N.K."/>
            <person name="Stajich J.E."/>
            <person name="Barry K."/>
            <person name="Grigoriev I.V."/>
            <person name="Crous P."/>
            <person name="Smith M.E."/>
        </authorList>
    </citation>
    <scope>NUCLEOTIDE SEQUENCE</scope>
    <source>
        <strain evidence="7">NRRL 1566</strain>
    </source>
</reference>
<proteinExistence type="predicted"/>
<dbReference type="GO" id="GO:0005506">
    <property type="term" value="F:iron ion binding"/>
    <property type="evidence" value="ECO:0007669"/>
    <property type="project" value="InterPro"/>
</dbReference>
<dbReference type="InterPro" id="IPR006620">
    <property type="entry name" value="Pro_4_hyd_alph"/>
</dbReference>
<accession>A0A9W8LZA4</accession>
<keyword evidence="8" id="KW-1185">Reference proteome</keyword>
<dbReference type="GO" id="GO:0031418">
    <property type="term" value="F:L-ascorbic acid binding"/>
    <property type="evidence" value="ECO:0007669"/>
    <property type="project" value="InterPro"/>
</dbReference>
<sequence length="250" mass="28462">MTFIDINFRNNLSAFYRTAFKDREMGRAKKSVSKAPPPAPTPVTWPKLRPKKGLVVSELVTDHIFLIRNLLDRSECDAFIKIADSQCIPTPGVPKRGEAFRNNARWSTVDEGCAQMIWESTGMNRLLSDWKHSDGKSPAGLFENIRLYRYGPGQRFGKHYDDYFFDKKGRRSEYTLLVYLNAISDERFATGSRPAGGETVFYAGRMTPVSIKPEAGMALLHKHGADCLQHEALELRDSFKYVLRSDLIFE</sequence>
<dbReference type="InterPro" id="IPR044862">
    <property type="entry name" value="Pro_4_hyd_alph_FE2OG_OXY"/>
</dbReference>
<dbReference type="PANTHER" id="PTHR10869">
    <property type="entry name" value="PROLYL 4-HYDROXYLASE ALPHA SUBUNIT"/>
    <property type="match status" value="1"/>
</dbReference>
<evidence type="ECO:0000313" key="8">
    <source>
        <dbReference type="Proteomes" id="UP001139887"/>
    </source>
</evidence>
<evidence type="ECO:0000256" key="2">
    <source>
        <dbReference type="ARBA" id="ARBA00022723"/>
    </source>
</evidence>
<comment type="cofactor">
    <cofactor evidence="1">
        <name>L-ascorbate</name>
        <dbReference type="ChEBI" id="CHEBI:38290"/>
    </cofactor>
</comment>
<evidence type="ECO:0000256" key="1">
    <source>
        <dbReference type="ARBA" id="ARBA00001961"/>
    </source>
</evidence>
<feature type="domain" description="Prolyl 4-hydroxylase alpha subunit" evidence="6">
    <location>
        <begin position="62"/>
        <end position="248"/>
    </location>
</feature>
<evidence type="ECO:0000313" key="7">
    <source>
        <dbReference type="EMBL" id="KAJ2848744.1"/>
    </source>
</evidence>
<organism evidence="7 8">
    <name type="scientific">Coemansia brasiliensis</name>
    <dbReference type="NCBI Taxonomy" id="2650707"/>
    <lineage>
        <taxon>Eukaryota</taxon>
        <taxon>Fungi</taxon>
        <taxon>Fungi incertae sedis</taxon>
        <taxon>Zoopagomycota</taxon>
        <taxon>Kickxellomycotina</taxon>
        <taxon>Kickxellomycetes</taxon>
        <taxon>Kickxellales</taxon>
        <taxon>Kickxellaceae</taxon>
        <taxon>Coemansia</taxon>
    </lineage>
</organism>
<keyword evidence="5" id="KW-0408">Iron</keyword>
<keyword evidence="4" id="KW-0560">Oxidoreductase</keyword>
<dbReference type="EMBL" id="JANBUW010000137">
    <property type="protein sequence ID" value="KAJ2848744.1"/>
    <property type="molecule type" value="Genomic_DNA"/>
</dbReference>